<dbReference type="EMBL" id="JACIBY010000006">
    <property type="protein sequence ID" value="MBB3839259.1"/>
    <property type="molecule type" value="Genomic_DNA"/>
</dbReference>
<accession>A0A7W5ZLX4</accession>
<keyword evidence="2" id="KW-1185">Reference proteome</keyword>
<gene>
    <name evidence="1" type="ORF">FHS57_003265</name>
</gene>
<protein>
    <submittedName>
        <fullName evidence="1">Uncharacterized protein</fullName>
    </submittedName>
</protein>
<proteinExistence type="predicted"/>
<comment type="caution">
    <text evidence="1">The sequence shown here is derived from an EMBL/GenBank/DDBJ whole genome shotgun (WGS) entry which is preliminary data.</text>
</comment>
<reference evidence="1 2" key="1">
    <citation type="submission" date="2020-08" db="EMBL/GenBank/DDBJ databases">
        <title>Genomic Encyclopedia of Type Strains, Phase IV (KMG-IV): sequencing the most valuable type-strain genomes for metagenomic binning, comparative biology and taxonomic classification.</title>
        <authorList>
            <person name="Goeker M."/>
        </authorList>
    </citation>
    <scope>NUCLEOTIDE SEQUENCE [LARGE SCALE GENOMIC DNA]</scope>
    <source>
        <strain evidence="1 2">DSM 17976</strain>
    </source>
</reference>
<evidence type="ECO:0000313" key="2">
    <source>
        <dbReference type="Proteomes" id="UP000541352"/>
    </source>
</evidence>
<sequence length="171" mass="19562">MKGLISLCYRKVIDASSQKAWDKFVFDDTHLEFFMRAQYFDPNSRYKTLQELLDHVPNAEQIHGMVSTAAIGYLRQLNDIIPDIANTHGKLCLPFKRFRFEIVQSNIQNKAEHKIAIYFYSDPLTWIDTVGDHLLVAYGDHRTALANGADIETDLIALQPFLSISSLQKSL</sequence>
<dbReference type="AlphaFoldDB" id="A0A7W5ZLX4"/>
<dbReference type="Proteomes" id="UP000541352">
    <property type="component" value="Unassembled WGS sequence"/>
</dbReference>
<name>A0A7W5ZLX4_9BACT</name>
<dbReference type="RefSeq" id="WP_183975353.1">
    <property type="nucleotide sequence ID" value="NZ_JACIBY010000006.1"/>
</dbReference>
<organism evidence="1 2">
    <name type="scientific">Runella defluvii</name>
    <dbReference type="NCBI Taxonomy" id="370973"/>
    <lineage>
        <taxon>Bacteria</taxon>
        <taxon>Pseudomonadati</taxon>
        <taxon>Bacteroidota</taxon>
        <taxon>Cytophagia</taxon>
        <taxon>Cytophagales</taxon>
        <taxon>Spirosomataceae</taxon>
        <taxon>Runella</taxon>
    </lineage>
</organism>
<evidence type="ECO:0000313" key="1">
    <source>
        <dbReference type="EMBL" id="MBB3839259.1"/>
    </source>
</evidence>